<evidence type="ECO:0000256" key="6">
    <source>
        <dbReference type="ARBA" id="ARBA00023004"/>
    </source>
</evidence>
<dbReference type="GO" id="GO:0006269">
    <property type="term" value="P:DNA replication, synthesis of primer"/>
    <property type="evidence" value="ECO:0007669"/>
    <property type="project" value="UniProtKB-KW"/>
</dbReference>
<keyword evidence="4 9" id="KW-0235">DNA replication</keyword>
<proteinExistence type="inferred from homology"/>
<evidence type="ECO:0000313" key="12">
    <source>
        <dbReference type="EMBL" id="TNV80298.1"/>
    </source>
</evidence>
<dbReference type="InterPro" id="IPR058560">
    <property type="entry name" value="DNA_primase_C"/>
</dbReference>
<dbReference type="PANTHER" id="PTHR10537">
    <property type="entry name" value="DNA PRIMASE LARGE SUBUNIT"/>
    <property type="match status" value="1"/>
</dbReference>
<sequence>MSAPVKGGITIINKKSNFVARADQEGGAGEVYTNIHEGINMYTEPPTNTISLHEFSKIALDRLQVLKKIEFMFDSNSADDQVRKHIKNMTKAHRLLVEPKTIYDRSNGNTIASALQADERKEFKENDNISHFICRLAYCRNEELRKWFITQETRLFNIRLGEVSPWTVKQLLESKLDITYQELRATDEDWQKFEKNITFKHEGAVKGAPALPSEFVKVPFKEAISLIGRRAVFLHQGMAYVPIKELQQIAAAHFRAHLSQDLVKAFKYLPQILKDERLSQMLINLSNHSAIDFNLYEGKAPTDADKINLADLDFYSRKSFPPCMKSLFTALRNKHHLKHYGRLQLGLFIKGLGLTVDETYQFWKQEFCKKIDEATFEKQYGYNIRHMFGKEGKKQDYKAWSCTKVIGQTTPGNEEFHGCPFKTYSEDPLRQLLSSYGLKQDEMRPILDKRRENLHQVACLRLYDAVHPHGVSDNVGNHPNAFFNSSVEYTKSLEKKKAKEGTAQAATAEVAVEEAVAAADVEMQ</sequence>
<evidence type="ECO:0000256" key="10">
    <source>
        <dbReference type="PIRSR" id="PIRSR009449-1"/>
    </source>
</evidence>
<dbReference type="GO" id="GO:0006270">
    <property type="term" value="P:DNA replication initiation"/>
    <property type="evidence" value="ECO:0007669"/>
    <property type="project" value="TreeGrafter"/>
</dbReference>
<dbReference type="AlphaFoldDB" id="A0A8J8T3P1"/>
<evidence type="ECO:0000256" key="7">
    <source>
        <dbReference type="ARBA" id="ARBA00023014"/>
    </source>
</evidence>
<keyword evidence="3 9" id="KW-0639">Primosome</keyword>
<organism evidence="12 13">
    <name type="scientific">Halteria grandinella</name>
    <dbReference type="NCBI Taxonomy" id="5974"/>
    <lineage>
        <taxon>Eukaryota</taxon>
        <taxon>Sar</taxon>
        <taxon>Alveolata</taxon>
        <taxon>Ciliophora</taxon>
        <taxon>Intramacronucleata</taxon>
        <taxon>Spirotrichea</taxon>
        <taxon>Stichotrichia</taxon>
        <taxon>Sporadotrichida</taxon>
        <taxon>Halteriidae</taxon>
        <taxon>Halteria</taxon>
    </lineage>
</organism>
<dbReference type="PANTHER" id="PTHR10537:SF3">
    <property type="entry name" value="DNA PRIMASE LARGE SUBUNIT"/>
    <property type="match status" value="1"/>
</dbReference>
<dbReference type="Pfam" id="PF04104">
    <property type="entry name" value="DNA_primase_lrg"/>
    <property type="match status" value="1"/>
</dbReference>
<evidence type="ECO:0000256" key="8">
    <source>
        <dbReference type="ARBA" id="ARBA00023125"/>
    </source>
</evidence>
<feature type="binding site" evidence="10">
    <location>
        <position position="323"/>
    </location>
    <ligand>
        <name>[4Fe-4S] cluster</name>
        <dbReference type="ChEBI" id="CHEBI:49883"/>
    </ligand>
</feature>
<gene>
    <name evidence="12" type="ORF">FGO68_gene7771</name>
</gene>
<dbReference type="OrthoDB" id="421393at2759"/>
<accession>A0A8J8T3P1</accession>
<evidence type="ECO:0000256" key="4">
    <source>
        <dbReference type="ARBA" id="ARBA00022705"/>
    </source>
</evidence>
<evidence type="ECO:0000256" key="1">
    <source>
        <dbReference type="ARBA" id="ARBA00010564"/>
    </source>
</evidence>
<dbReference type="GO" id="GO:0046872">
    <property type="term" value="F:metal ion binding"/>
    <property type="evidence" value="ECO:0007669"/>
    <property type="project" value="UniProtKB-UniRule"/>
</dbReference>
<comment type="similarity">
    <text evidence="1 9">Belongs to the eukaryotic-type primase large subunit family.</text>
</comment>
<feature type="binding site" evidence="10">
    <location>
        <position position="402"/>
    </location>
    <ligand>
        <name>[4Fe-4S] cluster</name>
        <dbReference type="ChEBI" id="CHEBI:49883"/>
    </ligand>
</feature>
<feature type="binding site" evidence="10">
    <location>
        <position position="419"/>
    </location>
    <ligand>
        <name>[4Fe-4S] cluster</name>
        <dbReference type="ChEBI" id="CHEBI:49883"/>
    </ligand>
</feature>
<evidence type="ECO:0000256" key="2">
    <source>
        <dbReference type="ARBA" id="ARBA00022485"/>
    </source>
</evidence>
<dbReference type="InterPro" id="IPR016558">
    <property type="entry name" value="DNA_primase_lsu_euk"/>
</dbReference>
<keyword evidence="5 9" id="KW-0479">Metal-binding</keyword>
<protein>
    <recommendedName>
        <fullName evidence="9">DNA primase large subunit</fullName>
    </recommendedName>
</protein>
<reference evidence="12" key="1">
    <citation type="submission" date="2019-06" db="EMBL/GenBank/DDBJ databases">
        <authorList>
            <person name="Zheng W."/>
        </authorList>
    </citation>
    <scope>NUCLEOTIDE SEQUENCE</scope>
    <source>
        <strain evidence="12">QDHG01</strain>
    </source>
</reference>
<feature type="binding site" evidence="10">
    <location>
        <position position="459"/>
    </location>
    <ligand>
        <name>[4Fe-4S] cluster</name>
        <dbReference type="ChEBI" id="CHEBI:49883"/>
    </ligand>
</feature>
<dbReference type="GO" id="GO:0003677">
    <property type="term" value="F:DNA binding"/>
    <property type="evidence" value="ECO:0007669"/>
    <property type="project" value="UniProtKB-UniRule"/>
</dbReference>
<evidence type="ECO:0000259" key="11">
    <source>
        <dbReference type="Pfam" id="PF04104"/>
    </source>
</evidence>
<comment type="caution">
    <text evidence="12">The sequence shown here is derived from an EMBL/GenBank/DDBJ whole genome shotgun (WGS) entry which is preliminary data.</text>
</comment>
<evidence type="ECO:0000256" key="5">
    <source>
        <dbReference type="ARBA" id="ARBA00022723"/>
    </source>
</evidence>
<evidence type="ECO:0000256" key="3">
    <source>
        <dbReference type="ARBA" id="ARBA00022515"/>
    </source>
</evidence>
<keyword evidence="13" id="KW-1185">Reference proteome</keyword>
<dbReference type="Gene3D" id="1.20.930.80">
    <property type="match status" value="1"/>
</dbReference>
<dbReference type="InterPro" id="IPR007238">
    <property type="entry name" value="DNA_primase_lsu_euk/arc"/>
</dbReference>
<keyword evidence="7 9" id="KW-0411">Iron-sulfur</keyword>
<dbReference type="GO" id="GO:0051539">
    <property type="term" value="F:4 iron, 4 sulfur cluster binding"/>
    <property type="evidence" value="ECO:0007669"/>
    <property type="project" value="UniProtKB-UniRule"/>
</dbReference>
<dbReference type="PIRSF" id="PIRSF009449">
    <property type="entry name" value="DNA_primase_large_subunit"/>
    <property type="match status" value="1"/>
</dbReference>
<keyword evidence="8 9" id="KW-0238">DNA-binding</keyword>
<evidence type="ECO:0000313" key="13">
    <source>
        <dbReference type="Proteomes" id="UP000785679"/>
    </source>
</evidence>
<dbReference type="EMBL" id="RRYP01007697">
    <property type="protein sequence ID" value="TNV80298.1"/>
    <property type="molecule type" value="Genomic_DNA"/>
</dbReference>
<comment type="function">
    <text evidence="9">DNA primase is the polymerase that synthesizes small RNA primers for the Okazaki fragments made during discontinuous DNA replication.</text>
</comment>
<dbReference type="GO" id="GO:0005658">
    <property type="term" value="C:alpha DNA polymerase:primase complex"/>
    <property type="evidence" value="ECO:0007669"/>
    <property type="project" value="TreeGrafter"/>
</dbReference>
<keyword evidence="2 9" id="KW-0004">4Fe-4S</keyword>
<name>A0A8J8T3P1_HALGN</name>
<dbReference type="Pfam" id="PF26466">
    <property type="entry name" value="DNA_primase_lrg_N"/>
    <property type="match status" value="1"/>
</dbReference>
<feature type="domain" description="DNA primase large subunit C-terminal" evidence="11">
    <location>
        <begin position="316"/>
        <end position="483"/>
    </location>
</feature>
<evidence type="ECO:0000256" key="9">
    <source>
        <dbReference type="PIRNR" id="PIRNR009449"/>
    </source>
</evidence>
<dbReference type="Proteomes" id="UP000785679">
    <property type="component" value="Unassembled WGS sequence"/>
</dbReference>
<dbReference type="CDD" id="cd07322">
    <property type="entry name" value="PriL_PriS_Eukaryotic"/>
    <property type="match status" value="1"/>
</dbReference>
<comment type="cofactor">
    <cofactor evidence="9">
        <name>[4Fe-4S] cluster</name>
        <dbReference type="ChEBI" id="CHEBI:49883"/>
    </cofactor>
    <text evidence="9">Binds 1 [4Fe-4S] cluster.</text>
</comment>
<keyword evidence="6 9" id="KW-0408">Iron</keyword>